<dbReference type="InterPro" id="IPR003148">
    <property type="entry name" value="RCK_N"/>
</dbReference>
<evidence type="ECO:0000313" key="5">
    <source>
        <dbReference type="EMBL" id="ABV33459.1"/>
    </source>
</evidence>
<dbReference type="PROSITE" id="PS51201">
    <property type="entry name" value="RCK_N"/>
    <property type="match status" value="1"/>
</dbReference>
<dbReference type="InterPro" id="IPR050721">
    <property type="entry name" value="Trk_Ktr_HKT_K-transport"/>
</dbReference>
<evidence type="ECO:0000256" key="2">
    <source>
        <dbReference type="ARBA" id="ARBA00023065"/>
    </source>
</evidence>
<dbReference type="Pfam" id="PF02254">
    <property type="entry name" value="TrkA_N"/>
    <property type="match status" value="1"/>
</dbReference>
<dbReference type="SUPFAM" id="SSF116726">
    <property type="entry name" value="TrkA C-terminal domain-like"/>
    <property type="match status" value="1"/>
</dbReference>
<proteinExistence type="predicted"/>
<dbReference type="GO" id="GO:0008324">
    <property type="term" value="F:monoatomic cation transmembrane transporter activity"/>
    <property type="evidence" value="ECO:0007669"/>
    <property type="project" value="InterPro"/>
</dbReference>
<evidence type="ECO:0000313" key="6">
    <source>
        <dbReference type="Proteomes" id="UP000002016"/>
    </source>
</evidence>
<dbReference type="OrthoDB" id="9775180at2"/>
<dbReference type="STRING" id="416591.Tlet_0893"/>
<dbReference type="PANTHER" id="PTHR43833:SF5">
    <property type="entry name" value="TRK SYSTEM POTASSIUM UPTAKE PROTEIN TRKA"/>
    <property type="match status" value="1"/>
</dbReference>
<evidence type="ECO:0000259" key="3">
    <source>
        <dbReference type="PROSITE" id="PS51201"/>
    </source>
</evidence>
<accession>A8F5M5</accession>
<dbReference type="Gene3D" id="3.30.70.1450">
    <property type="entry name" value="Regulator of K+ conductance, C-terminal domain"/>
    <property type="match status" value="1"/>
</dbReference>
<dbReference type="eggNOG" id="COG0569">
    <property type="taxonomic scope" value="Bacteria"/>
</dbReference>
<dbReference type="RefSeq" id="WP_012002940.1">
    <property type="nucleotide sequence ID" value="NC_009828.1"/>
</dbReference>
<dbReference type="PROSITE" id="PS51202">
    <property type="entry name" value="RCK_C"/>
    <property type="match status" value="1"/>
</dbReference>
<sequence length="219" mass="24649">MKIVIVGGYRIAYHLARSMISKGYHVYIINKDPQVCEELARKFSAVIINGDGSKKNVLDQIEFSPDDIVVILTNTDRDSLIISQMIRKYYGVERIVTLVNDPENIEVFNRLGVRVAVSPAALLGQTIQNLLSAQEMEDFFPVEEGKLVFLRLEIPDNSPSVNKKLKEIDLPNECIIGGILRNNDVLIPRGETELLAQDRVFIICEPKVQTRVIKTLVGE</sequence>
<feature type="domain" description="RCK C-terminal" evidence="4">
    <location>
        <begin position="137"/>
        <end position="219"/>
    </location>
</feature>
<keyword evidence="2" id="KW-0406">Ion transport</keyword>
<keyword evidence="1" id="KW-0813">Transport</keyword>
<dbReference type="Proteomes" id="UP000002016">
    <property type="component" value="Chromosome"/>
</dbReference>
<dbReference type="AlphaFoldDB" id="A8F5M5"/>
<reference evidence="5 6" key="2">
    <citation type="journal article" date="2009" name="Proc. Natl. Acad. Sci. U.S.A.">
        <title>On the chimeric nature, thermophilic origin, and phylogenetic placement of the Thermotogales.</title>
        <authorList>
            <person name="Zhaxybayeva O."/>
            <person name="Swithers K.S."/>
            <person name="Lapierre P."/>
            <person name="Fournier G.P."/>
            <person name="Bickhart D.M."/>
            <person name="DeBoy R.T."/>
            <person name="Nelson K.E."/>
            <person name="Nesbo C.L."/>
            <person name="Doolittle W.F."/>
            <person name="Gogarten J.P."/>
            <person name="Noll K.M."/>
        </authorList>
    </citation>
    <scope>NUCLEOTIDE SEQUENCE [LARGE SCALE GENOMIC DNA]</scope>
    <source>
        <strain evidence="6">ATCC BAA-301 / DSM 14385 / NBRC 107922 / TMO</strain>
    </source>
</reference>
<dbReference type="KEGG" id="tle:Tlet_0893"/>
<protein>
    <submittedName>
        <fullName evidence="5">TrkA-N domain protein</fullName>
    </submittedName>
</protein>
<keyword evidence="6" id="KW-1185">Reference proteome</keyword>
<dbReference type="Gene3D" id="3.40.50.720">
    <property type="entry name" value="NAD(P)-binding Rossmann-like Domain"/>
    <property type="match status" value="1"/>
</dbReference>
<feature type="domain" description="RCK N-terminal" evidence="3">
    <location>
        <begin position="1"/>
        <end position="117"/>
    </location>
</feature>
<organism evidence="5 6">
    <name type="scientific">Pseudothermotoga lettingae (strain ATCC BAA-301 / DSM 14385 / NBRC 107922 / TMO)</name>
    <name type="common">Thermotoga lettingae</name>
    <dbReference type="NCBI Taxonomy" id="416591"/>
    <lineage>
        <taxon>Bacteria</taxon>
        <taxon>Thermotogati</taxon>
        <taxon>Thermotogota</taxon>
        <taxon>Thermotogae</taxon>
        <taxon>Thermotogales</taxon>
        <taxon>Thermotogaceae</taxon>
        <taxon>Pseudothermotoga</taxon>
    </lineage>
</organism>
<dbReference type="InterPro" id="IPR036721">
    <property type="entry name" value="RCK_C_sf"/>
</dbReference>
<dbReference type="SUPFAM" id="SSF51735">
    <property type="entry name" value="NAD(P)-binding Rossmann-fold domains"/>
    <property type="match status" value="1"/>
</dbReference>
<dbReference type="HOGENOM" id="CLU_046525_2_0_0"/>
<dbReference type="InterPro" id="IPR036291">
    <property type="entry name" value="NAD(P)-bd_dom_sf"/>
</dbReference>
<evidence type="ECO:0000259" key="4">
    <source>
        <dbReference type="PROSITE" id="PS51202"/>
    </source>
</evidence>
<dbReference type="Pfam" id="PF02080">
    <property type="entry name" value="TrkA_C"/>
    <property type="match status" value="1"/>
</dbReference>
<name>A8F5M5_PSELT</name>
<dbReference type="EMBL" id="CP000812">
    <property type="protein sequence ID" value="ABV33459.1"/>
    <property type="molecule type" value="Genomic_DNA"/>
</dbReference>
<evidence type="ECO:0000256" key="1">
    <source>
        <dbReference type="ARBA" id="ARBA00022448"/>
    </source>
</evidence>
<gene>
    <name evidence="5" type="ordered locus">Tlet_0893</name>
</gene>
<dbReference type="PANTHER" id="PTHR43833">
    <property type="entry name" value="POTASSIUM CHANNEL PROTEIN 2-RELATED-RELATED"/>
    <property type="match status" value="1"/>
</dbReference>
<dbReference type="GO" id="GO:0006813">
    <property type="term" value="P:potassium ion transport"/>
    <property type="evidence" value="ECO:0007669"/>
    <property type="project" value="InterPro"/>
</dbReference>
<dbReference type="InterPro" id="IPR006037">
    <property type="entry name" value="RCK_C"/>
</dbReference>
<reference evidence="5 6" key="1">
    <citation type="submission" date="2007-08" db="EMBL/GenBank/DDBJ databases">
        <title>Complete sequence of Thermotoga lettingae TMO.</title>
        <authorList>
            <consortium name="US DOE Joint Genome Institute"/>
            <person name="Copeland A."/>
            <person name="Lucas S."/>
            <person name="Lapidus A."/>
            <person name="Barry K."/>
            <person name="Glavina del Rio T."/>
            <person name="Dalin E."/>
            <person name="Tice H."/>
            <person name="Pitluck S."/>
            <person name="Foster B."/>
            <person name="Bruce D."/>
            <person name="Schmutz J."/>
            <person name="Larimer F."/>
            <person name="Land M."/>
            <person name="Hauser L."/>
            <person name="Kyrpides N."/>
            <person name="Mikhailova N."/>
            <person name="Nelson K."/>
            <person name="Gogarten J.P."/>
            <person name="Noll K."/>
            <person name="Richardson P."/>
        </authorList>
    </citation>
    <scope>NUCLEOTIDE SEQUENCE [LARGE SCALE GENOMIC DNA]</scope>
    <source>
        <strain evidence="6">ATCC BAA-301 / DSM 14385 / NBRC 107922 / TMO</strain>
    </source>
</reference>